<dbReference type="AlphaFoldDB" id="A0A5B8UB85"/>
<protein>
    <submittedName>
        <fullName evidence="4">Glycosyltransferase family 4 protein</fullName>
    </submittedName>
</protein>
<evidence type="ECO:0000259" key="3">
    <source>
        <dbReference type="Pfam" id="PF13439"/>
    </source>
</evidence>
<dbReference type="Gene3D" id="3.40.50.2000">
    <property type="entry name" value="Glycogen Phosphorylase B"/>
    <property type="match status" value="2"/>
</dbReference>
<proteinExistence type="predicted"/>
<dbReference type="GO" id="GO:0016757">
    <property type="term" value="F:glycosyltransferase activity"/>
    <property type="evidence" value="ECO:0007669"/>
    <property type="project" value="UniProtKB-KW"/>
</dbReference>
<dbReference type="RefSeq" id="WP_146922451.1">
    <property type="nucleotide sequence ID" value="NZ_CP042430.1"/>
</dbReference>
<dbReference type="Proteomes" id="UP000321805">
    <property type="component" value="Chromosome"/>
</dbReference>
<dbReference type="Pfam" id="PF13439">
    <property type="entry name" value="Glyco_transf_4"/>
    <property type="match status" value="1"/>
</dbReference>
<dbReference type="PANTHER" id="PTHR12526:SF510">
    <property type="entry name" value="D-INOSITOL 3-PHOSPHATE GLYCOSYLTRANSFERASE"/>
    <property type="match status" value="1"/>
</dbReference>
<dbReference type="EMBL" id="CP042430">
    <property type="protein sequence ID" value="QEC50088.1"/>
    <property type="molecule type" value="Genomic_DNA"/>
</dbReference>
<keyword evidence="2 4" id="KW-0808">Transferase</keyword>
<feature type="domain" description="Glycosyltransferase subfamily 4-like N-terminal" evidence="3">
    <location>
        <begin position="16"/>
        <end position="211"/>
    </location>
</feature>
<dbReference type="OrthoDB" id="9794575at2"/>
<organism evidence="4 5">
    <name type="scientific">Baekduia soli</name>
    <dbReference type="NCBI Taxonomy" id="496014"/>
    <lineage>
        <taxon>Bacteria</taxon>
        <taxon>Bacillati</taxon>
        <taxon>Actinomycetota</taxon>
        <taxon>Thermoleophilia</taxon>
        <taxon>Solirubrobacterales</taxon>
        <taxon>Baekduiaceae</taxon>
        <taxon>Baekduia</taxon>
    </lineage>
</organism>
<dbReference type="Pfam" id="PF13692">
    <property type="entry name" value="Glyco_trans_1_4"/>
    <property type="match status" value="1"/>
</dbReference>
<sequence length="449" mass="48608">MARLLFLAYHYPPVGGGGVQRNRRFAEHLRSFGHEPVVVTGTGSQSARWTPLDATLADPALAGLSTHRVPGPEPAPGTGTARLVNGLLDRHDPLLRWWLEGAVAAGRTAGTGCDAILASLIPYETAQAAMRLSADLGIPWIADLQDPWALDEMWLYPTGLHHRIDRRRMRRQLASAAAIVMNTPEAADRLCREFPELRSRIVASITNGFDAADFATPVAPRTDGTFRIVHTGTMHTTTGLRLRARKRLRRALGGVTPHVDFLPRSHVYLLEALGRLREQDPSLTEGVEVHLAGVLTEADRRIADASPFARLLGYLSHEDTLALVRTADLLFLPMHDLAPGHRAGLVPGKAYEYIASGRPILAAVPDGDVRDILGAVRTARFCRPADVDAMARLLREAVLARRAGIPGPAPDPAAVAPYERRALTARLAGVIDDVLDTPARELPTAALPA</sequence>
<accession>A0A5B8UB85</accession>
<dbReference type="PANTHER" id="PTHR12526">
    <property type="entry name" value="GLYCOSYLTRANSFERASE"/>
    <property type="match status" value="1"/>
</dbReference>
<keyword evidence="5" id="KW-1185">Reference proteome</keyword>
<name>A0A5B8UB85_9ACTN</name>
<reference evidence="4 5" key="1">
    <citation type="journal article" date="2018" name="J. Microbiol.">
        <title>Baekduia soli gen. nov., sp. nov., a novel bacterium isolated from the soil of Baekdu Mountain and proposal of a novel family name, Baekduiaceae fam. nov.</title>
        <authorList>
            <person name="An D.S."/>
            <person name="Siddiqi M.Z."/>
            <person name="Kim K.H."/>
            <person name="Yu H.S."/>
            <person name="Im W.T."/>
        </authorList>
    </citation>
    <scope>NUCLEOTIDE SEQUENCE [LARGE SCALE GENOMIC DNA]</scope>
    <source>
        <strain evidence="4 5">BR7-21</strain>
    </source>
</reference>
<evidence type="ECO:0000256" key="2">
    <source>
        <dbReference type="ARBA" id="ARBA00022679"/>
    </source>
</evidence>
<evidence type="ECO:0000256" key="1">
    <source>
        <dbReference type="ARBA" id="ARBA00022676"/>
    </source>
</evidence>
<evidence type="ECO:0000313" key="4">
    <source>
        <dbReference type="EMBL" id="QEC50088.1"/>
    </source>
</evidence>
<dbReference type="InterPro" id="IPR028098">
    <property type="entry name" value="Glyco_trans_4-like_N"/>
</dbReference>
<gene>
    <name evidence="4" type="ORF">FSW04_22610</name>
</gene>
<evidence type="ECO:0000313" key="5">
    <source>
        <dbReference type="Proteomes" id="UP000321805"/>
    </source>
</evidence>
<dbReference type="SUPFAM" id="SSF53756">
    <property type="entry name" value="UDP-Glycosyltransferase/glycogen phosphorylase"/>
    <property type="match status" value="1"/>
</dbReference>
<dbReference type="KEGG" id="bsol:FSW04_22610"/>
<keyword evidence="1" id="KW-0328">Glycosyltransferase</keyword>